<evidence type="ECO:0000256" key="2">
    <source>
        <dbReference type="ARBA" id="ARBA00022692"/>
    </source>
</evidence>
<protein>
    <recommendedName>
        <fullName evidence="9">DUF1772-domain-containing protein</fullName>
    </recommendedName>
</protein>
<keyword evidence="4 6" id="KW-0472">Membrane</keyword>
<sequence>MDLTPLVHTAQLLGLSTSIFLAGVSFSTSHLALPVLYSLKEAEPQGAVPAVAFASLYHRSARMALPFAILSTLSSALVATQTAGRERAAWLVAALATLAGVPLTRAVLVETRRALLRFAGGETGEREALKGGRDVESEEVARLVKRWRITSVIRGKLALVGGLVAAGAVVFGVRGSV</sequence>
<accession>A0A9P9WT94</accession>
<dbReference type="GO" id="GO:0016020">
    <property type="term" value="C:membrane"/>
    <property type="evidence" value="ECO:0007669"/>
    <property type="project" value="UniProtKB-SubCell"/>
</dbReference>
<evidence type="ECO:0000256" key="6">
    <source>
        <dbReference type="SAM" id="Phobius"/>
    </source>
</evidence>
<feature type="transmembrane region" description="Helical" evidence="6">
    <location>
        <begin position="12"/>
        <end position="33"/>
    </location>
</feature>
<comment type="similarity">
    <text evidence="5">Belongs to the anthrone oxygenase family.</text>
</comment>
<dbReference type="InterPro" id="IPR013901">
    <property type="entry name" value="Anthrone_oxy"/>
</dbReference>
<dbReference type="EMBL" id="JAFIMR010000005">
    <property type="protein sequence ID" value="KAI1878909.1"/>
    <property type="molecule type" value="Genomic_DNA"/>
</dbReference>
<evidence type="ECO:0000256" key="5">
    <source>
        <dbReference type="ARBA" id="ARBA00034313"/>
    </source>
</evidence>
<dbReference type="PANTHER" id="PTHR35042">
    <property type="entry name" value="ANTHRONE OXYGENASE ENCC"/>
    <property type="match status" value="1"/>
</dbReference>
<organism evidence="7 8">
    <name type="scientific">Neoarthrinium moseri</name>
    <dbReference type="NCBI Taxonomy" id="1658444"/>
    <lineage>
        <taxon>Eukaryota</taxon>
        <taxon>Fungi</taxon>
        <taxon>Dikarya</taxon>
        <taxon>Ascomycota</taxon>
        <taxon>Pezizomycotina</taxon>
        <taxon>Sordariomycetes</taxon>
        <taxon>Xylariomycetidae</taxon>
        <taxon>Amphisphaeriales</taxon>
        <taxon>Apiosporaceae</taxon>
        <taxon>Neoarthrinium</taxon>
    </lineage>
</organism>
<evidence type="ECO:0000256" key="3">
    <source>
        <dbReference type="ARBA" id="ARBA00022989"/>
    </source>
</evidence>
<gene>
    <name evidence="7" type="ORF">JX265_003086</name>
</gene>
<dbReference type="PANTHER" id="PTHR35042:SF1">
    <property type="entry name" value="DUF1772-DOMAIN-CONTAINING PROTEIN"/>
    <property type="match status" value="1"/>
</dbReference>
<dbReference type="Pfam" id="PF08592">
    <property type="entry name" value="Anthrone_oxy"/>
    <property type="match status" value="1"/>
</dbReference>
<reference evidence="7" key="1">
    <citation type="submission" date="2021-03" db="EMBL/GenBank/DDBJ databases">
        <title>Revisited historic fungal species revealed as producer of novel bioactive compounds through whole genome sequencing and comparative genomics.</title>
        <authorList>
            <person name="Vignolle G.A."/>
            <person name="Hochenegger N."/>
            <person name="Mach R.L."/>
            <person name="Mach-Aigner A.R."/>
            <person name="Javad Rahimi M."/>
            <person name="Salim K.A."/>
            <person name="Chan C.M."/>
            <person name="Lim L.B.L."/>
            <person name="Cai F."/>
            <person name="Druzhinina I.S."/>
            <person name="U'Ren J.M."/>
            <person name="Derntl C."/>
        </authorList>
    </citation>
    <scope>NUCLEOTIDE SEQUENCE</scope>
    <source>
        <strain evidence="7">TUCIM 5799</strain>
    </source>
</reference>
<evidence type="ECO:0000313" key="8">
    <source>
        <dbReference type="Proteomes" id="UP000829685"/>
    </source>
</evidence>
<dbReference type="Proteomes" id="UP000829685">
    <property type="component" value="Unassembled WGS sequence"/>
</dbReference>
<comment type="subcellular location">
    <subcellularLocation>
        <location evidence="1">Membrane</location>
        <topology evidence="1">Multi-pass membrane protein</topology>
    </subcellularLocation>
</comment>
<evidence type="ECO:0000256" key="1">
    <source>
        <dbReference type="ARBA" id="ARBA00004141"/>
    </source>
</evidence>
<evidence type="ECO:0000256" key="4">
    <source>
        <dbReference type="ARBA" id="ARBA00023136"/>
    </source>
</evidence>
<keyword evidence="3 6" id="KW-1133">Transmembrane helix</keyword>
<keyword evidence="2 6" id="KW-0812">Transmembrane</keyword>
<keyword evidence="8" id="KW-1185">Reference proteome</keyword>
<dbReference type="AlphaFoldDB" id="A0A9P9WT94"/>
<proteinExistence type="inferred from homology"/>
<feature type="transmembrane region" description="Helical" evidence="6">
    <location>
        <begin position="155"/>
        <end position="173"/>
    </location>
</feature>
<evidence type="ECO:0008006" key="9">
    <source>
        <dbReference type="Google" id="ProtNLM"/>
    </source>
</evidence>
<feature type="transmembrane region" description="Helical" evidence="6">
    <location>
        <begin position="88"/>
        <end position="108"/>
    </location>
</feature>
<comment type="caution">
    <text evidence="7">The sequence shown here is derived from an EMBL/GenBank/DDBJ whole genome shotgun (WGS) entry which is preliminary data.</text>
</comment>
<evidence type="ECO:0000313" key="7">
    <source>
        <dbReference type="EMBL" id="KAI1878909.1"/>
    </source>
</evidence>
<name>A0A9P9WT94_9PEZI</name>